<dbReference type="Proteomes" id="UP001319060">
    <property type="component" value="Unassembled WGS sequence"/>
</dbReference>
<protein>
    <recommendedName>
        <fullName evidence="3">HTH araC/xylS-type domain-containing protein</fullName>
    </recommendedName>
</protein>
<evidence type="ECO:0000259" key="3">
    <source>
        <dbReference type="PROSITE" id="PS01124"/>
    </source>
</evidence>
<dbReference type="InterPro" id="IPR018060">
    <property type="entry name" value="HTH_AraC"/>
</dbReference>
<accession>A0ABS2ZEC9</accession>
<gene>
    <name evidence="4" type="ORF">JYA64_14585</name>
</gene>
<dbReference type="PROSITE" id="PS01124">
    <property type="entry name" value="HTH_ARAC_FAMILY_2"/>
    <property type="match status" value="1"/>
</dbReference>
<keyword evidence="5" id="KW-1185">Reference proteome</keyword>
<sequence>MEDIAVRCGYNNGFYFSRIFKKNENEPFPV</sequence>
<dbReference type="RefSeq" id="WP_188402211.1">
    <property type="nucleotide sequence ID" value="NZ_BMCE01000001.1"/>
</dbReference>
<dbReference type="InterPro" id="IPR009057">
    <property type="entry name" value="Homeodomain-like_sf"/>
</dbReference>
<evidence type="ECO:0000313" key="4">
    <source>
        <dbReference type="EMBL" id="MBN3546532.1"/>
    </source>
</evidence>
<name>A0ABS2ZEC9_9BACL</name>
<comment type="caution">
    <text evidence="4">The sequence shown here is derived from an EMBL/GenBank/DDBJ whole genome shotgun (WGS) entry which is preliminary data.</text>
</comment>
<dbReference type="Gene3D" id="1.10.10.60">
    <property type="entry name" value="Homeodomain-like"/>
    <property type="match status" value="1"/>
</dbReference>
<keyword evidence="1" id="KW-0805">Transcription regulation</keyword>
<evidence type="ECO:0000313" key="5">
    <source>
        <dbReference type="Proteomes" id="UP001319060"/>
    </source>
</evidence>
<feature type="domain" description="HTH araC/xylS-type" evidence="3">
    <location>
        <begin position="1"/>
        <end position="22"/>
    </location>
</feature>
<dbReference type="SUPFAM" id="SSF46689">
    <property type="entry name" value="Homeodomain-like"/>
    <property type="match status" value="1"/>
</dbReference>
<reference evidence="4 5" key="1">
    <citation type="submission" date="2021-01" db="EMBL/GenBank/DDBJ databases">
        <title>Genome Sequencing of Type Strains.</title>
        <authorList>
            <person name="Lemaire J.F."/>
            <person name="Inderbitzin P."/>
            <person name="Collins S.B."/>
            <person name="Wespe N."/>
            <person name="Knight-Connoni V."/>
        </authorList>
    </citation>
    <scope>NUCLEOTIDE SEQUENCE [LARGE SCALE GENOMIC DNA]</scope>
    <source>
        <strain evidence="4 5">DSM 14730</strain>
    </source>
</reference>
<dbReference type="EMBL" id="JAFHKS010000044">
    <property type="protein sequence ID" value="MBN3546532.1"/>
    <property type="molecule type" value="Genomic_DNA"/>
</dbReference>
<evidence type="ECO:0000256" key="2">
    <source>
        <dbReference type="ARBA" id="ARBA00023163"/>
    </source>
</evidence>
<evidence type="ECO:0000256" key="1">
    <source>
        <dbReference type="ARBA" id="ARBA00023015"/>
    </source>
</evidence>
<organism evidence="4 5">
    <name type="scientific">Fictibacillus barbaricus</name>
    <dbReference type="NCBI Taxonomy" id="182136"/>
    <lineage>
        <taxon>Bacteria</taxon>
        <taxon>Bacillati</taxon>
        <taxon>Bacillota</taxon>
        <taxon>Bacilli</taxon>
        <taxon>Bacillales</taxon>
        <taxon>Fictibacillaceae</taxon>
        <taxon>Fictibacillus</taxon>
    </lineage>
</organism>
<keyword evidence="2" id="KW-0804">Transcription</keyword>
<proteinExistence type="predicted"/>